<proteinExistence type="predicted"/>
<keyword evidence="3" id="KW-1185">Reference proteome</keyword>
<feature type="compositionally biased region" description="Low complexity" evidence="1">
    <location>
        <begin position="39"/>
        <end position="49"/>
    </location>
</feature>
<dbReference type="AlphaFoldDB" id="A0A1W6ZIX9"/>
<evidence type="ECO:0000256" key="1">
    <source>
        <dbReference type="SAM" id="MobiDB-lite"/>
    </source>
</evidence>
<dbReference type="EMBL" id="CP021111">
    <property type="protein sequence ID" value="ARP97363.1"/>
    <property type="molecule type" value="Genomic_DNA"/>
</dbReference>
<organism evidence="2 3">
    <name type="scientific">Bordetella genomosp. 13</name>
    <dbReference type="NCBI Taxonomy" id="463040"/>
    <lineage>
        <taxon>Bacteria</taxon>
        <taxon>Pseudomonadati</taxon>
        <taxon>Pseudomonadota</taxon>
        <taxon>Betaproteobacteria</taxon>
        <taxon>Burkholderiales</taxon>
        <taxon>Alcaligenaceae</taxon>
        <taxon>Bordetella</taxon>
    </lineage>
</organism>
<sequence>MGLPLIALTLALAACSPGGEPSEGNARQGASAVGRGSETTAGTPGAAGTPPIPAASSDSSRAANGLTLQGLRDLRIGEAVPKNGNWAERGAQISDACRTVSSLDYPGVYAIVTDGKVQRITIGQRSDLTAQGVRIGASEQEVKNRFTGLVEALHKYEAPPAKYLTSADASASSPAFRFEIGQDGKVKLIHAGLMPVLAYVEGCA</sequence>
<dbReference type="OrthoDB" id="8636687at2"/>
<feature type="region of interest" description="Disordered" evidence="1">
    <location>
        <begin position="17"/>
        <end position="61"/>
    </location>
</feature>
<evidence type="ECO:0000313" key="3">
    <source>
        <dbReference type="Proteomes" id="UP000194161"/>
    </source>
</evidence>
<reference evidence="2 3" key="1">
    <citation type="submission" date="2017-05" db="EMBL/GenBank/DDBJ databases">
        <title>Complete and WGS of Bordetella genogroups.</title>
        <authorList>
            <person name="Spilker T."/>
            <person name="LiPuma J."/>
        </authorList>
    </citation>
    <scope>NUCLEOTIDE SEQUENCE [LARGE SCALE GENOMIC DNA]</scope>
    <source>
        <strain evidence="2 3">AU7206</strain>
    </source>
</reference>
<accession>A0A1W6ZIX9</accession>
<dbReference type="KEGG" id="bgm:CAL15_08970"/>
<evidence type="ECO:0000313" key="2">
    <source>
        <dbReference type="EMBL" id="ARP97363.1"/>
    </source>
</evidence>
<protein>
    <submittedName>
        <fullName evidence="2">Uncharacterized protein</fullName>
    </submittedName>
</protein>
<gene>
    <name evidence="2" type="ORF">CAL15_08970</name>
</gene>
<dbReference type="STRING" id="463040.CAL15_08970"/>
<dbReference type="Proteomes" id="UP000194161">
    <property type="component" value="Chromosome"/>
</dbReference>
<name>A0A1W6ZIX9_9BORD</name>